<organism evidence="1 2">
    <name type="scientific">Nocardia albiluteola</name>
    <dbReference type="NCBI Taxonomy" id="2842303"/>
    <lineage>
        <taxon>Bacteria</taxon>
        <taxon>Bacillati</taxon>
        <taxon>Actinomycetota</taxon>
        <taxon>Actinomycetes</taxon>
        <taxon>Mycobacteriales</taxon>
        <taxon>Nocardiaceae</taxon>
        <taxon>Nocardia</taxon>
    </lineage>
</organism>
<dbReference type="InterPro" id="IPR010296">
    <property type="entry name" value="DUF899_thioredox"/>
</dbReference>
<dbReference type="EMBL" id="JAHKNI010000003">
    <property type="protein sequence ID" value="MBU3062321.1"/>
    <property type="molecule type" value="Genomic_DNA"/>
</dbReference>
<accession>A0ABS6AYN3</accession>
<dbReference type="Pfam" id="PF05988">
    <property type="entry name" value="DUF899"/>
    <property type="match status" value="1"/>
</dbReference>
<dbReference type="Proteomes" id="UP000733379">
    <property type="component" value="Unassembled WGS sequence"/>
</dbReference>
<evidence type="ECO:0000313" key="2">
    <source>
        <dbReference type="Proteomes" id="UP000733379"/>
    </source>
</evidence>
<gene>
    <name evidence="1" type="ORF">KO481_12380</name>
</gene>
<name>A0ABS6AYN3_9NOCA</name>
<dbReference type="RefSeq" id="WP_215917178.1">
    <property type="nucleotide sequence ID" value="NZ_JAHKNI010000003.1"/>
</dbReference>
<keyword evidence="2" id="KW-1185">Reference proteome</keyword>
<evidence type="ECO:0000313" key="1">
    <source>
        <dbReference type="EMBL" id="MBU3062321.1"/>
    </source>
</evidence>
<sequence length="219" mass="24577">MPIEEVRMSTAFPNESLEYREARDVLLQREFDLQRLMEAVAAQRTTLPPGGEVPEDYVFDRIGDDGNATTVRMSELFGDSDTLMLYHYMFPRHPRDDRPKPTVGIFSELPADEGPCPSCTALIDMWDATTPHFDGSGGNLAIGGDGADGQPVPLLTVFKRSPDGPIRLHWASELLFAPTDAPGQDWGHLDIAEPLWTLFDLATMPRFRRWRIGHLPANW</sequence>
<comment type="caution">
    <text evidence="1">The sequence shown here is derived from an EMBL/GenBank/DDBJ whole genome shotgun (WGS) entry which is preliminary data.</text>
</comment>
<protein>
    <submittedName>
        <fullName evidence="1">DUF899 family protein</fullName>
    </submittedName>
</protein>
<reference evidence="1 2" key="1">
    <citation type="submission" date="2021-06" db="EMBL/GenBank/DDBJ databases">
        <title>Actinomycetes sequencing.</title>
        <authorList>
            <person name="Shan Q."/>
        </authorList>
    </citation>
    <scope>NUCLEOTIDE SEQUENCE [LARGE SCALE GENOMIC DNA]</scope>
    <source>
        <strain evidence="1 2">NEAU-G5</strain>
    </source>
</reference>
<proteinExistence type="predicted"/>